<dbReference type="GO" id="GO:0016491">
    <property type="term" value="F:oxidoreductase activity"/>
    <property type="evidence" value="ECO:0007669"/>
    <property type="project" value="UniProtKB-KW"/>
</dbReference>
<dbReference type="EMBL" id="QXED01000017">
    <property type="protein sequence ID" value="RIV17568.1"/>
    <property type="molecule type" value="Genomic_DNA"/>
</dbReference>
<sequence length="227" mass="23729">MKALLIGASGTIGKAVDYLLTKQGFTLIGASRSTQPSVDFTSLASIDAFYEQIGELDAILLIGGDAAFAPLDQLTDSQIELTLASKLMGQINMARRGIARLRPNGVLVMTGGMLAYAPWPATSMVAMVNAGLEGFVRAAALDMTLGRRLVIVHPPLVAETAGLFGLDGTSYPTAATVAQSYLEAVESGRNGTAVFVSGYAPASDSGLSNKNADDQDSRDFSLTNYTI</sequence>
<reference evidence="3 4" key="1">
    <citation type="submission" date="2018-08" db="EMBL/GenBank/DDBJ databases">
        <title>Fibrisoma montanum sp. nov., isolated from Danxia mountain soil.</title>
        <authorList>
            <person name="Huang Y."/>
        </authorList>
    </citation>
    <scope>NUCLEOTIDE SEQUENCE [LARGE SCALE GENOMIC DNA]</scope>
    <source>
        <strain evidence="3 4">HYT19</strain>
    </source>
</reference>
<dbReference type="Proteomes" id="UP000283523">
    <property type="component" value="Unassembled WGS sequence"/>
</dbReference>
<dbReference type="Pfam" id="PF13561">
    <property type="entry name" value="adh_short_C2"/>
    <property type="match status" value="1"/>
</dbReference>
<dbReference type="InterPro" id="IPR051122">
    <property type="entry name" value="SDR_DHRS6-like"/>
</dbReference>
<dbReference type="AlphaFoldDB" id="A0A418LWI2"/>
<organism evidence="3 4">
    <name type="scientific">Fibrisoma montanum</name>
    <dbReference type="NCBI Taxonomy" id="2305895"/>
    <lineage>
        <taxon>Bacteria</taxon>
        <taxon>Pseudomonadati</taxon>
        <taxon>Bacteroidota</taxon>
        <taxon>Cytophagia</taxon>
        <taxon>Cytophagales</taxon>
        <taxon>Spirosomataceae</taxon>
        <taxon>Fibrisoma</taxon>
    </lineage>
</organism>
<name>A0A418LWI2_9BACT</name>
<dbReference type="Gene3D" id="3.40.50.720">
    <property type="entry name" value="NAD(P)-binding Rossmann-like Domain"/>
    <property type="match status" value="1"/>
</dbReference>
<dbReference type="InterPro" id="IPR036291">
    <property type="entry name" value="NAD(P)-bd_dom_sf"/>
</dbReference>
<dbReference type="PANTHER" id="PTHR43477:SF1">
    <property type="entry name" value="DIHYDROANTICAPSIN 7-DEHYDROGENASE"/>
    <property type="match status" value="1"/>
</dbReference>
<dbReference type="InterPro" id="IPR002347">
    <property type="entry name" value="SDR_fam"/>
</dbReference>
<gene>
    <name evidence="3" type="ORF">DYU11_31485</name>
</gene>
<dbReference type="SUPFAM" id="SSF51735">
    <property type="entry name" value="NAD(P)-binding Rossmann-fold domains"/>
    <property type="match status" value="1"/>
</dbReference>
<keyword evidence="4" id="KW-1185">Reference proteome</keyword>
<proteinExistence type="inferred from homology"/>
<evidence type="ECO:0000256" key="2">
    <source>
        <dbReference type="ARBA" id="ARBA00023002"/>
    </source>
</evidence>
<dbReference type="RefSeq" id="WP_119671736.1">
    <property type="nucleotide sequence ID" value="NZ_QXED01000017.1"/>
</dbReference>
<dbReference type="OrthoDB" id="9787486at2"/>
<comment type="similarity">
    <text evidence="1">Belongs to the short-chain dehydrogenases/reductases (SDR) family.</text>
</comment>
<protein>
    <submittedName>
        <fullName evidence="3">Short chain dehydrogenase</fullName>
    </submittedName>
</protein>
<dbReference type="PANTHER" id="PTHR43477">
    <property type="entry name" value="DIHYDROANTICAPSIN 7-DEHYDROGENASE"/>
    <property type="match status" value="1"/>
</dbReference>
<accession>A0A418LWI2</accession>
<evidence type="ECO:0000256" key="1">
    <source>
        <dbReference type="ARBA" id="ARBA00006484"/>
    </source>
</evidence>
<evidence type="ECO:0000313" key="3">
    <source>
        <dbReference type="EMBL" id="RIV17568.1"/>
    </source>
</evidence>
<dbReference type="CDD" id="cd11731">
    <property type="entry name" value="Lin1944_like_SDR_c"/>
    <property type="match status" value="1"/>
</dbReference>
<dbReference type="NCBIfam" id="NF005754">
    <property type="entry name" value="PRK07578.1"/>
    <property type="match status" value="1"/>
</dbReference>
<comment type="caution">
    <text evidence="3">The sequence shown here is derived from an EMBL/GenBank/DDBJ whole genome shotgun (WGS) entry which is preliminary data.</text>
</comment>
<keyword evidence="2" id="KW-0560">Oxidoreductase</keyword>
<evidence type="ECO:0000313" key="4">
    <source>
        <dbReference type="Proteomes" id="UP000283523"/>
    </source>
</evidence>